<dbReference type="OrthoDB" id="660555at2759"/>
<gene>
    <name evidence="4" type="ORF">INT43_001804</name>
</gene>
<dbReference type="InterPro" id="IPR032675">
    <property type="entry name" value="LRR_dom_sf"/>
</dbReference>
<accession>A0A8H7UES4</accession>
<reference evidence="4" key="1">
    <citation type="submission" date="2020-12" db="EMBL/GenBank/DDBJ databases">
        <title>Metabolic potential, ecology and presence of endohyphal bacteria is reflected in genomic diversity of Mucoromycotina.</title>
        <authorList>
            <person name="Muszewska A."/>
            <person name="Okrasinska A."/>
            <person name="Steczkiewicz K."/>
            <person name="Drgas O."/>
            <person name="Orlowska M."/>
            <person name="Perlinska-Lenart U."/>
            <person name="Aleksandrzak-Piekarczyk T."/>
            <person name="Szatraj K."/>
            <person name="Zielenkiewicz U."/>
            <person name="Pilsyk S."/>
            <person name="Malc E."/>
            <person name="Mieczkowski P."/>
            <person name="Kruszewska J.S."/>
            <person name="Biernat P."/>
            <person name="Pawlowska J."/>
        </authorList>
    </citation>
    <scope>NUCLEOTIDE SEQUENCE</scope>
    <source>
        <strain evidence="4">WA0000067209</strain>
    </source>
</reference>
<name>A0A8H7UES4_MORIS</name>
<dbReference type="PROSITE" id="PS51450">
    <property type="entry name" value="LRR"/>
    <property type="match status" value="2"/>
</dbReference>
<organism evidence="4 5">
    <name type="scientific">Mortierella isabellina</name>
    <name type="common">Filamentous fungus</name>
    <name type="synonym">Umbelopsis isabellina</name>
    <dbReference type="NCBI Taxonomy" id="91625"/>
    <lineage>
        <taxon>Eukaryota</taxon>
        <taxon>Fungi</taxon>
        <taxon>Fungi incertae sedis</taxon>
        <taxon>Mucoromycota</taxon>
        <taxon>Mucoromycotina</taxon>
        <taxon>Umbelopsidomycetes</taxon>
        <taxon>Umbelopsidales</taxon>
        <taxon>Umbelopsidaceae</taxon>
        <taxon>Umbelopsis</taxon>
    </lineage>
</organism>
<evidence type="ECO:0000313" key="5">
    <source>
        <dbReference type="Proteomes" id="UP000654370"/>
    </source>
</evidence>
<proteinExistence type="predicted"/>
<evidence type="ECO:0000313" key="4">
    <source>
        <dbReference type="EMBL" id="KAG2178957.1"/>
    </source>
</evidence>
<dbReference type="GO" id="GO:0005737">
    <property type="term" value="C:cytoplasm"/>
    <property type="evidence" value="ECO:0007669"/>
    <property type="project" value="TreeGrafter"/>
</dbReference>
<keyword evidence="1" id="KW-0433">Leucine-rich repeat</keyword>
<sequence>MGQLASKEKPNSIKVALVLEQWPDRPESLPSPTRSTTAPPSPRARKPYILNASIDESMSKDMDYIDQKYYNNTYAGSAASNLNTHLPPVRPRYESWRYVTYTEIMEENDKRRLSVYDIPGMKLLPTIRFHTSITHIKINLANLQTLPPEIGLLKKLMTLDLAQNALETLPSTIRNLNSLQELNLSQNKLAHVPSCVSTLTKLKILLLDYNKIKELPGELCKLSHLEQLNISGNPIKILPVEISRLEDLQKLQLDGCPIARNVKSTSLQQPMSLQEICARTIVRHNVCISSITPPHLISYISSFKTCSFCQGPYYESFVKRGIHSDRGEGQILSLEFRLCSEHWFDENSRILAMFSQTPKKVKPLNIATSQSFISHASSEDNLTLADKSTSIQENTRGNRSSATSPKSPPQSKILWPSISSLKKNRQHQELSAALAPRPSLENGVVNQNCSILASHASLKHETSSQAMV</sequence>
<keyword evidence="5" id="KW-1185">Reference proteome</keyword>
<evidence type="ECO:0000256" key="3">
    <source>
        <dbReference type="SAM" id="MobiDB-lite"/>
    </source>
</evidence>
<evidence type="ECO:0000256" key="1">
    <source>
        <dbReference type="ARBA" id="ARBA00022614"/>
    </source>
</evidence>
<protein>
    <submittedName>
        <fullName evidence="4">Uncharacterized protein</fullName>
    </submittedName>
</protein>
<dbReference type="PANTHER" id="PTHR48051">
    <property type="match status" value="1"/>
</dbReference>
<dbReference type="AlphaFoldDB" id="A0A8H7UES4"/>
<comment type="caution">
    <text evidence="4">The sequence shown here is derived from an EMBL/GenBank/DDBJ whole genome shotgun (WGS) entry which is preliminary data.</text>
</comment>
<dbReference type="PRINTS" id="PR00019">
    <property type="entry name" value="LEURICHRPT"/>
</dbReference>
<dbReference type="InterPro" id="IPR003591">
    <property type="entry name" value="Leu-rich_rpt_typical-subtyp"/>
</dbReference>
<dbReference type="Pfam" id="PF13855">
    <property type="entry name" value="LRR_8"/>
    <property type="match status" value="2"/>
</dbReference>
<evidence type="ECO:0000256" key="2">
    <source>
        <dbReference type="ARBA" id="ARBA00022737"/>
    </source>
</evidence>
<dbReference type="InterPro" id="IPR001611">
    <property type="entry name" value="Leu-rich_rpt"/>
</dbReference>
<feature type="compositionally biased region" description="Polar residues" evidence="3">
    <location>
        <begin position="383"/>
        <end position="405"/>
    </location>
</feature>
<dbReference type="Gene3D" id="3.80.10.10">
    <property type="entry name" value="Ribonuclease Inhibitor"/>
    <property type="match status" value="1"/>
</dbReference>
<dbReference type="Proteomes" id="UP000654370">
    <property type="component" value="Unassembled WGS sequence"/>
</dbReference>
<dbReference type="EMBL" id="JAEPQZ010000007">
    <property type="protein sequence ID" value="KAG2178957.1"/>
    <property type="molecule type" value="Genomic_DNA"/>
</dbReference>
<feature type="region of interest" description="Disordered" evidence="3">
    <location>
        <begin position="24"/>
        <end position="45"/>
    </location>
</feature>
<keyword evidence="2" id="KW-0677">Repeat</keyword>
<feature type="region of interest" description="Disordered" evidence="3">
    <location>
        <begin position="383"/>
        <end position="413"/>
    </location>
</feature>
<dbReference type="PANTHER" id="PTHR48051:SF1">
    <property type="entry name" value="RAS SUPPRESSOR PROTEIN 1"/>
    <property type="match status" value="1"/>
</dbReference>
<dbReference type="InterPro" id="IPR050216">
    <property type="entry name" value="LRR_domain-containing"/>
</dbReference>
<dbReference type="SMART" id="SM00369">
    <property type="entry name" value="LRR_TYP"/>
    <property type="match status" value="4"/>
</dbReference>
<dbReference type="SUPFAM" id="SSF52058">
    <property type="entry name" value="L domain-like"/>
    <property type="match status" value="1"/>
</dbReference>